<proteinExistence type="predicted"/>
<keyword evidence="2" id="KW-1185">Reference proteome</keyword>
<dbReference type="InterPro" id="IPR007530">
    <property type="entry name" value="Aminoglycoside_adenylylTfrase"/>
</dbReference>
<protein>
    <recommendedName>
        <fullName evidence="3">Nucleotidyltransferase domain-containing protein</fullName>
    </recommendedName>
</protein>
<comment type="caution">
    <text evidence="1">The sequence shown here is derived from an EMBL/GenBank/DDBJ whole genome shotgun (WGS) entry which is preliminary data.</text>
</comment>
<organism evidence="1 2">
    <name type="scientific">Leptospira haakeii</name>
    <dbReference type="NCBI Taxonomy" id="2023198"/>
    <lineage>
        <taxon>Bacteria</taxon>
        <taxon>Pseudomonadati</taxon>
        <taxon>Spirochaetota</taxon>
        <taxon>Spirochaetia</taxon>
        <taxon>Leptospirales</taxon>
        <taxon>Leptospiraceae</taxon>
        <taxon>Leptospira</taxon>
    </lineage>
</organism>
<name>A0ABX4PN14_9LEPT</name>
<evidence type="ECO:0008006" key="3">
    <source>
        <dbReference type="Google" id="ProtNLM"/>
    </source>
</evidence>
<dbReference type="Pfam" id="PF04439">
    <property type="entry name" value="Adenyl_transf"/>
    <property type="match status" value="1"/>
</dbReference>
<evidence type="ECO:0000313" key="2">
    <source>
        <dbReference type="Proteomes" id="UP000231857"/>
    </source>
</evidence>
<gene>
    <name evidence="1" type="ORF">CH363_00570</name>
</gene>
<evidence type="ECO:0000313" key="1">
    <source>
        <dbReference type="EMBL" id="PKA17189.1"/>
    </source>
</evidence>
<reference evidence="1 2" key="1">
    <citation type="submission" date="2017-07" db="EMBL/GenBank/DDBJ databases">
        <title>Leptospira spp. isolated from tropical soils.</title>
        <authorList>
            <person name="Thibeaux R."/>
            <person name="Iraola G."/>
            <person name="Ferres I."/>
            <person name="Bierque E."/>
            <person name="Girault D."/>
            <person name="Soupe-Gilbert M.-E."/>
            <person name="Picardeau M."/>
            <person name="Goarant C."/>
        </authorList>
    </citation>
    <scope>NUCLEOTIDE SEQUENCE [LARGE SCALE GENOMIC DNA]</scope>
    <source>
        <strain evidence="1 2">ATI7-C-A2</strain>
    </source>
</reference>
<accession>A0ABX4PN14</accession>
<dbReference type="Gene3D" id="3.30.460.10">
    <property type="entry name" value="Beta Polymerase, domain 2"/>
    <property type="match status" value="1"/>
</dbReference>
<sequence>MKNGIEKLNLFINKVNEFASNDEVIEGVAVAGSFISKELDEYSDIDFVIVLKDGIQYQKKEMIGFAKNFGPLVSAFTGEHVGEKRLLICLYENPFLHVDFKFIQLSELKERIENPVFTYQNNKQIPFIIESTKAEWPNPDFQWIEDRFWVWVHYAGTKLGRGEYFETIDFLSFVRNIVLGPMLHLKNKSLPRGVRKLEFIIDPIDLEKLKSTIPSYDFKSIKDSILSSVKLYQELRLVLYHSEIKNLSKAENYALDYLKNISK</sequence>
<dbReference type="Proteomes" id="UP000231857">
    <property type="component" value="Unassembled WGS sequence"/>
</dbReference>
<dbReference type="InterPro" id="IPR043519">
    <property type="entry name" value="NT_sf"/>
</dbReference>
<dbReference type="EMBL" id="NPEI01000001">
    <property type="protein sequence ID" value="PKA17189.1"/>
    <property type="molecule type" value="Genomic_DNA"/>
</dbReference>
<dbReference type="RefSeq" id="WP_100721918.1">
    <property type="nucleotide sequence ID" value="NZ_NPEG01000001.1"/>
</dbReference>
<dbReference type="Gene3D" id="1.20.120.330">
    <property type="entry name" value="Nucleotidyltransferases domain 2"/>
    <property type="match status" value="1"/>
</dbReference>
<dbReference type="SUPFAM" id="SSF81301">
    <property type="entry name" value="Nucleotidyltransferase"/>
    <property type="match status" value="1"/>
</dbReference>